<evidence type="ECO:0000313" key="3">
    <source>
        <dbReference type="Proteomes" id="UP001551584"/>
    </source>
</evidence>
<dbReference type="Gene3D" id="3.40.630.10">
    <property type="entry name" value="Zn peptidases"/>
    <property type="match status" value="1"/>
</dbReference>
<dbReference type="Proteomes" id="UP001551584">
    <property type="component" value="Unassembled WGS sequence"/>
</dbReference>
<name>A0ABV3EMD6_9ACTN</name>
<evidence type="ECO:0000256" key="1">
    <source>
        <dbReference type="SAM" id="MobiDB-lite"/>
    </source>
</evidence>
<organism evidence="2 3">
    <name type="scientific">Streptomyces chilikensis</name>
    <dbReference type="NCBI Taxonomy" id="1194079"/>
    <lineage>
        <taxon>Bacteria</taxon>
        <taxon>Bacillati</taxon>
        <taxon>Actinomycetota</taxon>
        <taxon>Actinomycetes</taxon>
        <taxon>Kitasatosporales</taxon>
        <taxon>Streptomycetaceae</taxon>
        <taxon>Streptomyces</taxon>
    </lineage>
</organism>
<evidence type="ECO:0000313" key="2">
    <source>
        <dbReference type="EMBL" id="MEU9577357.1"/>
    </source>
</evidence>
<feature type="region of interest" description="Disordered" evidence="1">
    <location>
        <begin position="124"/>
        <end position="153"/>
    </location>
</feature>
<feature type="region of interest" description="Disordered" evidence="1">
    <location>
        <begin position="1"/>
        <end position="23"/>
    </location>
</feature>
<proteinExistence type="predicted"/>
<protein>
    <submittedName>
        <fullName evidence="2">Uncharacterized protein</fullName>
    </submittedName>
</protein>
<dbReference type="RefSeq" id="WP_359270493.1">
    <property type="nucleotide sequence ID" value="NZ_JBEZNA010000014.1"/>
</dbReference>
<sequence>MTQTPYAPADEATGRWTGRLPEPGRAIRAEPETAFAEHAASAGAAGLLETYERHLAGVGRAAEPLPPGSVTASTDMGDVSRVVPSIHPRIGVLGRGATPHNAEFADGMTAPAAGTALLDAAAPPARTGVDPAADAGRRRHHVALHERRGRAGR</sequence>
<reference evidence="2 3" key="1">
    <citation type="submission" date="2024-06" db="EMBL/GenBank/DDBJ databases">
        <title>The Natural Products Discovery Center: Release of the First 8490 Sequenced Strains for Exploring Actinobacteria Biosynthetic Diversity.</title>
        <authorList>
            <person name="Kalkreuter E."/>
            <person name="Kautsar S.A."/>
            <person name="Yang D."/>
            <person name="Bader C.D."/>
            <person name="Teijaro C.N."/>
            <person name="Fluegel L."/>
            <person name="Davis C.M."/>
            <person name="Simpson J.R."/>
            <person name="Lauterbach L."/>
            <person name="Steele A.D."/>
            <person name="Gui C."/>
            <person name="Meng S."/>
            <person name="Li G."/>
            <person name="Viehrig K."/>
            <person name="Ye F."/>
            <person name="Su P."/>
            <person name="Kiefer A.F."/>
            <person name="Nichols A."/>
            <person name="Cepeda A.J."/>
            <person name="Yan W."/>
            <person name="Fan B."/>
            <person name="Jiang Y."/>
            <person name="Adhikari A."/>
            <person name="Zheng C.-J."/>
            <person name="Schuster L."/>
            <person name="Cowan T.M."/>
            <person name="Smanski M.J."/>
            <person name="Chevrette M.G."/>
            <person name="De Carvalho L.P.S."/>
            <person name="Shen B."/>
        </authorList>
    </citation>
    <scope>NUCLEOTIDE SEQUENCE [LARGE SCALE GENOMIC DNA]</scope>
    <source>
        <strain evidence="2 3">NPDC048117</strain>
    </source>
</reference>
<gene>
    <name evidence="2" type="ORF">AB0D95_08830</name>
</gene>
<feature type="region of interest" description="Disordered" evidence="1">
    <location>
        <begin position="59"/>
        <end position="79"/>
    </location>
</feature>
<keyword evidence="3" id="KW-1185">Reference proteome</keyword>
<dbReference type="EMBL" id="JBEZNA010000014">
    <property type="protein sequence ID" value="MEU9577357.1"/>
    <property type="molecule type" value="Genomic_DNA"/>
</dbReference>
<accession>A0ABV3EMD6</accession>
<feature type="compositionally biased region" description="Basic residues" evidence="1">
    <location>
        <begin position="137"/>
        <end position="153"/>
    </location>
</feature>
<comment type="caution">
    <text evidence="2">The sequence shown here is derived from an EMBL/GenBank/DDBJ whole genome shotgun (WGS) entry which is preliminary data.</text>
</comment>